<feature type="region of interest" description="Disordered" evidence="1">
    <location>
        <begin position="1"/>
        <end position="84"/>
    </location>
</feature>
<feature type="compositionally biased region" description="Acidic residues" evidence="1">
    <location>
        <begin position="1"/>
        <end position="40"/>
    </location>
</feature>
<proteinExistence type="predicted"/>
<evidence type="ECO:0000256" key="1">
    <source>
        <dbReference type="SAM" id="MobiDB-lite"/>
    </source>
</evidence>
<dbReference type="RefSeq" id="WP_247378364.1">
    <property type="nucleotide sequence ID" value="NZ_JALLGV010000005.1"/>
</dbReference>
<evidence type="ECO:0000313" key="3">
    <source>
        <dbReference type="Proteomes" id="UP001597119"/>
    </source>
</evidence>
<comment type="caution">
    <text evidence="2">The sequence shown here is derived from an EMBL/GenBank/DDBJ whole genome shotgun (WGS) entry which is preliminary data.</text>
</comment>
<dbReference type="Proteomes" id="UP001597119">
    <property type="component" value="Unassembled WGS sequence"/>
</dbReference>
<dbReference type="EMBL" id="JBHUDJ010000014">
    <property type="protein sequence ID" value="MFD1588708.1"/>
    <property type="molecule type" value="Genomic_DNA"/>
</dbReference>
<sequence length="181" mass="19553">MSTNDDPDDPTPDDAPEPDEPTPDTDDADEQPEIEDDEMADWSAVGDEVADDPDDEGDDQDDGDDEQAGDDVDDLGGMDPGQMDTSIGDIYCNALGLGAAVARDRWGELDEDKADAMDEYADLARQLEIDQYVDEWLRTQGGMSELSPGQAAMLMTLMFPMLVAMDDPALASNAMEGFDGF</sequence>
<gene>
    <name evidence="2" type="ORF">ACFR9U_17150</name>
</gene>
<dbReference type="AlphaFoldDB" id="A0ABD6CFW4"/>
<evidence type="ECO:0000313" key="2">
    <source>
        <dbReference type="EMBL" id="MFD1588708.1"/>
    </source>
</evidence>
<reference evidence="2 3" key="1">
    <citation type="journal article" date="2019" name="Int. J. Syst. Evol. Microbiol.">
        <title>The Global Catalogue of Microorganisms (GCM) 10K type strain sequencing project: providing services to taxonomists for standard genome sequencing and annotation.</title>
        <authorList>
            <consortium name="The Broad Institute Genomics Platform"/>
            <consortium name="The Broad Institute Genome Sequencing Center for Infectious Disease"/>
            <person name="Wu L."/>
            <person name="Ma J."/>
        </authorList>
    </citation>
    <scope>NUCLEOTIDE SEQUENCE [LARGE SCALE GENOMIC DNA]</scope>
    <source>
        <strain evidence="2 3">CGMCC 1.12125</strain>
    </source>
</reference>
<keyword evidence="3" id="KW-1185">Reference proteome</keyword>
<organism evidence="2 3">
    <name type="scientific">Halorientalis brevis</name>
    <dbReference type="NCBI Taxonomy" id="1126241"/>
    <lineage>
        <taxon>Archaea</taxon>
        <taxon>Methanobacteriati</taxon>
        <taxon>Methanobacteriota</taxon>
        <taxon>Stenosarchaea group</taxon>
        <taxon>Halobacteria</taxon>
        <taxon>Halobacteriales</taxon>
        <taxon>Haloarculaceae</taxon>
        <taxon>Halorientalis</taxon>
    </lineage>
</organism>
<accession>A0ABD6CFW4</accession>
<feature type="compositionally biased region" description="Acidic residues" evidence="1">
    <location>
        <begin position="48"/>
        <end position="76"/>
    </location>
</feature>
<name>A0ABD6CFW4_9EURY</name>
<protein>
    <submittedName>
        <fullName evidence="2">Uncharacterized protein</fullName>
    </submittedName>
</protein>